<dbReference type="RefSeq" id="WP_348268160.1">
    <property type="nucleotide sequence ID" value="NZ_CP121194.1"/>
</dbReference>
<evidence type="ECO:0000313" key="2">
    <source>
        <dbReference type="EMBL" id="XBH10654.1"/>
    </source>
</evidence>
<sequence length="86" mass="8909">MQTPAKTARWAKCLAISVLAGLSIGILTIAVSSFFFYRHYSAQFPADTQNLLSALTSGVLVGIGVGATAAVVTAGIYLLSGLIKPH</sequence>
<dbReference type="EMBL" id="CP121195">
    <property type="protein sequence ID" value="XBH14082.1"/>
    <property type="molecule type" value="Genomic_DNA"/>
</dbReference>
<evidence type="ECO:0000313" key="3">
    <source>
        <dbReference type="EMBL" id="XBH14082.1"/>
    </source>
</evidence>
<keyword evidence="1" id="KW-0472">Membrane</keyword>
<protein>
    <submittedName>
        <fullName evidence="2">Uncharacterized protein</fullName>
    </submittedName>
</protein>
<feature type="transmembrane region" description="Helical" evidence="1">
    <location>
        <begin position="57"/>
        <end position="79"/>
    </location>
</feature>
<dbReference type="KEGG" id="epl:P4G45_02715"/>
<reference evidence="2" key="1">
    <citation type="submission" date="2023-03" db="EMBL/GenBank/DDBJ databases">
        <title>Edaphobacter sp.</title>
        <authorList>
            <person name="Huber K.J."/>
            <person name="Papendorf J."/>
            <person name="Pilke C."/>
            <person name="Bunk B."/>
            <person name="Sproeer C."/>
            <person name="Pester M."/>
        </authorList>
    </citation>
    <scope>NUCLEOTIDE SEQUENCE</scope>
    <source>
        <strain evidence="2">DSM 109919</strain>
        <strain evidence="3">DSM 109920</strain>
    </source>
</reference>
<proteinExistence type="predicted"/>
<dbReference type="EMBL" id="CP121194">
    <property type="protein sequence ID" value="XBH10654.1"/>
    <property type="molecule type" value="Genomic_DNA"/>
</dbReference>
<keyword evidence="1" id="KW-0812">Transmembrane</keyword>
<evidence type="ECO:0000256" key="1">
    <source>
        <dbReference type="SAM" id="Phobius"/>
    </source>
</evidence>
<name>A0AAU7CYV3_9BACT</name>
<accession>A0AAU7D9U0</accession>
<feature type="transmembrane region" description="Helical" evidence="1">
    <location>
        <begin position="12"/>
        <end position="37"/>
    </location>
</feature>
<gene>
    <name evidence="2" type="ORF">P4G45_02715</name>
    <name evidence="3" type="ORF">P8936_02690</name>
</gene>
<organism evidence="2">
    <name type="scientific">Edaphobacter paludis</name>
    <dbReference type="NCBI Taxonomy" id="3035702"/>
    <lineage>
        <taxon>Bacteria</taxon>
        <taxon>Pseudomonadati</taxon>
        <taxon>Acidobacteriota</taxon>
        <taxon>Terriglobia</taxon>
        <taxon>Terriglobales</taxon>
        <taxon>Acidobacteriaceae</taxon>
        <taxon>Edaphobacter</taxon>
    </lineage>
</organism>
<dbReference type="AlphaFoldDB" id="A0AAU7CYV3"/>
<accession>A0AAU7CYV3</accession>
<keyword evidence="1" id="KW-1133">Transmembrane helix</keyword>